<dbReference type="EMBL" id="AHCD03000034">
    <property type="protein sequence ID" value="KAF7787066.1"/>
    <property type="molecule type" value="Genomic_DNA"/>
</dbReference>
<keyword evidence="1" id="KW-0472">Membrane</keyword>
<dbReference type="AlphaFoldDB" id="A0A8T0C8N3"/>
<name>A0A8T0C8N3_9GAMM</name>
<reference evidence="2 3" key="1">
    <citation type="journal article" date="2012" name="J. Bacteriol.">
        <title>Genome sequence of the cycloprodigiosin-producing bacterial strain Pseudoalteromonas rubra ATCC 29570(T).</title>
        <authorList>
            <person name="Xie B.B."/>
            <person name="Shu Y.L."/>
            <person name="Qin Q.L."/>
            <person name="Rong J.C."/>
            <person name="Zhang X.Y."/>
            <person name="Chen X.L."/>
            <person name="Zhou B.C."/>
            <person name="Zhang Y.Z."/>
        </authorList>
    </citation>
    <scope>NUCLEOTIDE SEQUENCE [LARGE SCALE GENOMIC DNA]</scope>
    <source>
        <strain evidence="2 3">DSM 6842</strain>
    </source>
</reference>
<sequence>MCFPVSLKRKQLKVFLMSKVAFIAVVSLVIHGLMALNWVTPATQPVTSNNHTCHSVVRAPIDNHVVQQPAPTVQKNTVKQPNIMLDPQTAQLASVPSTQLIGQSLTNLKDELNKRFASTEQPHDLLTLTEQALLLKQPELLFAHANKILNQSQTLDALLQEDLLISLENVLQPEHLDALIPYLTSQHEDVQEEALVRLLEIKDAPQIEQHLSYLANYGLTLWVREEADKQLTMLHTRLPVEALPSE</sequence>
<evidence type="ECO:0000313" key="3">
    <source>
        <dbReference type="Proteomes" id="UP000016480"/>
    </source>
</evidence>
<organism evidence="2 3">
    <name type="scientific">Pseudoalteromonas rubra</name>
    <dbReference type="NCBI Taxonomy" id="43658"/>
    <lineage>
        <taxon>Bacteria</taxon>
        <taxon>Pseudomonadati</taxon>
        <taxon>Pseudomonadota</taxon>
        <taxon>Gammaproteobacteria</taxon>
        <taxon>Alteromonadales</taxon>
        <taxon>Pseudoalteromonadaceae</taxon>
        <taxon>Pseudoalteromonas</taxon>
    </lineage>
</organism>
<evidence type="ECO:0000256" key="1">
    <source>
        <dbReference type="SAM" id="Phobius"/>
    </source>
</evidence>
<feature type="transmembrane region" description="Helical" evidence="1">
    <location>
        <begin position="20"/>
        <end position="39"/>
    </location>
</feature>
<keyword evidence="1" id="KW-0812">Transmembrane</keyword>
<keyword evidence="1" id="KW-1133">Transmembrane helix</keyword>
<evidence type="ECO:0000313" key="2">
    <source>
        <dbReference type="EMBL" id="KAF7787066.1"/>
    </source>
</evidence>
<comment type="caution">
    <text evidence="2">The sequence shown here is derived from an EMBL/GenBank/DDBJ whole genome shotgun (WGS) entry which is preliminary data.</text>
</comment>
<protein>
    <submittedName>
        <fullName evidence="2">Uncharacterized protein</fullName>
    </submittedName>
</protein>
<gene>
    <name evidence="2" type="ORF">PRUB_a3919</name>
</gene>
<proteinExistence type="predicted"/>
<accession>A0A8T0C8N3</accession>
<dbReference type="Proteomes" id="UP000016480">
    <property type="component" value="Unassembled WGS sequence"/>
</dbReference>